<dbReference type="InterPro" id="IPR016558">
    <property type="entry name" value="DNA_primase_lsu_euk"/>
</dbReference>
<evidence type="ECO:0000256" key="6">
    <source>
        <dbReference type="ARBA" id="ARBA00023004"/>
    </source>
</evidence>
<evidence type="ECO:0000256" key="2">
    <source>
        <dbReference type="ARBA" id="ARBA00022485"/>
    </source>
</evidence>
<organism evidence="13 14">
    <name type="scientific">Terfezia boudieri ATCC MYA-4762</name>
    <dbReference type="NCBI Taxonomy" id="1051890"/>
    <lineage>
        <taxon>Eukaryota</taxon>
        <taxon>Fungi</taxon>
        <taxon>Dikarya</taxon>
        <taxon>Ascomycota</taxon>
        <taxon>Pezizomycotina</taxon>
        <taxon>Pezizomycetes</taxon>
        <taxon>Pezizales</taxon>
        <taxon>Pezizaceae</taxon>
        <taxon>Terfezia</taxon>
    </lineage>
</organism>
<dbReference type="PANTHER" id="PTHR10537:SF3">
    <property type="entry name" value="DNA PRIMASE LARGE SUBUNIT"/>
    <property type="match status" value="1"/>
</dbReference>
<feature type="binding site" evidence="10">
    <location>
        <position position="433"/>
    </location>
    <ligand>
        <name>[4Fe-4S] cluster</name>
        <dbReference type="ChEBI" id="CHEBI:49883"/>
    </ligand>
</feature>
<evidence type="ECO:0000256" key="9">
    <source>
        <dbReference type="PIRNR" id="PIRNR009449"/>
    </source>
</evidence>
<comment type="cofactor">
    <cofactor evidence="9">
        <name>[4Fe-4S] cluster</name>
        <dbReference type="ChEBI" id="CHEBI:49883"/>
    </cofactor>
    <text evidence="9">Binds 1 [4Fe-4S] cluster.</text>
</comment>
<dbReference type="GO" id="GO:0006270">
    <property type="term" value="P:DNA replication initiation"/>
    <property type="evidence" value="ECO:0007669"/>
    <property type="project" value="TreeGrafter"/>
</dbReference>
<evidence type="ECO:0000256" key="3">
    <source>
        <dbReference type="ARBA" id="ARBA00022515"/>
    </source>
</evidence>
<feature type="region of interest" description="Disordered" evidence="11">
    <location>
        <begin position="479"/>
        <end position="498"/>
    </location>
</feature>
<feature type="binding site" evidence="10">
    <location>
        <position position="297"/>
    </location>
    <ligand>
        <name>[4Fe-4S] cluster</name>
        <dbReference type="ChEBI" id="CHEBI:49883"/>
    </ligand>
</feature>
<dbReference type="Proteomes" id="UP000267821">
    <property type="component" value="Unassembled WGS sequence"/>
</dbReference>
<dbReference type="Gene3D" id="1.20.930.80">
    <property type="match status" value="1"/>
</dbReference>
<keyword evidence="3 9" id="KW-0639">Primosome</keyword>
<keyword evidence="14" id="KW-1185">Reference proteome</keyword>
<dbReference type="GO" id="GO:0051539">
    <property type="term" value="F:4 iron, 4 sulfur cluster binding"/>
    <property type="evidence" value="ECO:0007669"/>
    <property type="project" value="UniProtKB-UniRule"/>
</dbReference>
<evidence type="ECO:0000259" key="12">
    <source>
        <dbReference type="Pfam" id="PF04104"/>
    </source>
</evidence>
<protein>
    <recommendedName>
        <fullName evidence="9">DNA primase large subunit</fullName>
    </recommendedName>
</protein>
<dbReference type="InParanoid" id="A0A3N4LS71"/>
<dbReference type="GO" id="GO:0006269">
    <property type="term" value="P:DNA replication, synthesis of primer"/>
    <property type="evidence" value="ECO:0007669"/>
    <property type="project" value="UniProtKB-KW"/>
</dbReference>
<dbReference type="AlphaFoldDB" id="A0A3N4LS71"/>
<evidence type="ECO:0000256" key="1">
    <source>
        <dbReference type="ARBA" id="ARBA00010564"/>
    </source>
</evidence>
<keyword evidence="5 9" id="KW-0479">Metal-binding</keyword>
<dbReference type="InterPro" id="IPR007238">
    <property type="entry name" value="DNA_primase_lsu_euk/arc"/>
</dbReference>
<dbReference type="PANTHER" id="PTHR10537">
    <property type="entry name" value="DNA PRIMASE LARGE SUBUNIT"/>
    <property type="match status" value="1"/>
</dbReference>
<feature type="region of interest" description="Disordered" evidence="11">
    <location>
        <begin position="1"/>
        <end position="21"/>
    </location>
</feature>
<dbReference type="STRING" id="1051890.A0A3N4LS71"/>
<keyword evidence="6 9" id="KW-0408">Iron</keyword>
<dbReference type="InterPro" id="IPR058560">
    <property type="entry name" value="DNA_primase_C"/>
</dbReference>
<keyword evidence="4 9" id="KW-0235">DNA replication</keyword>
<name>A0A3N4LS71_9PEZI</name>
<feature type="domain" description="DNA primase large subunit C-terminal" evidence="12">
    <location>
        <begin position="289"/>
        <end position="466"/>
    </location>
</feature>
<accession>A0A3N4LS71</accession>
<comment type="similarity">
    <text evidence="1 9">Belongs to the eukaryotic-type primase large subunit family.</text>
</comment>
<keyword evidence="8 9" id="KW-0238">DNA-binding</keyword>
<sequence length="498" mass="56584">MFRTDPKKTHFGPSSAVSTASTPATAYPHRLNFYTVPPTSEITLDQFEQWAIYRLKVLGEIESCQYRNKTAKETEAILKPLLDKYLPLSTSTSAGFSTANLAKVTEERKKDHYSHFILRLAFARSGELRARFSRAERVLFRIRWATDDAVERQRFLASLNLDWGPIDADELQNLSPYLSSLSGPTAASETYFKVDWERVSDLVEQRRVFLRAGKAYVPTSEQLSLVSAEFTTRLEAALELTARALPRLDEDDRIMPILNHLSLDFTQPEYNMPANLTGAAITAKSIDGLVNPHFPLCMSHLHNTLKRTHHLKHFGRLQYTLFLKGIGLSPDEAITFWRSSFSTTTDDKFTKEYRYNIRHAYGLEGNRRNYKPLSCQQILTDRHPGPGETHGCPYRHFSVDNLVAALSRGGIVDKNVLGGVREDVEKKKFHLACNRVFEHVHARELKREKDEGKAVNETIVHPNVYFARSWELRNPGVRAQRAGAVEEEQGGQGPHGEE</sequence>
<proteinExistence type="inferred from homology"/>
<reference evidence="13 14" key="1">
    <citation type="journal article" date="2018" name="Nat. Ecol. Evol.">
        <title>Pezizomycetes genomes reveal the molecular basis of ectomycorrhizal truffle lifestyle.</title>
        <authorList>
            <person name="Murat C."/>
            <person name="Payen T."/>
            <person name="Noel B."/>
            <person name="Kuo A."/>
            <person name="Morin E."/>
            <person name="Chen J."/>
            <person name="Kohler A."/>
            <person name="Krizsan K."/>
            <person name="Balestrini R."/>
            <person name="Da Silva C."/>
            <person name="Montanini B."/>
            <person name="Hainaut M."/>
            <person name="Levati E."/>
            <person name="Barry K.W."/>
            <person name="Belfiori B."/>
            <person name="Cichocki N."/>
            <person name="Clum A."/>
            <person name="Dockter R.B."/>
            <person name="Fauchery L."/>
            <person name="Guy J."/>
            <person name="Iotti M."/>
            <person name="Le Tacon F."/>
            <person name="Lindquist E.A."/>
            <person name="Lipzen A."/>
            <person name="Malagnac F."/>
            <person name="Mello A."/>
            <person name="Molinier V."/>
            <person name="Miyauchi S."/>
            <person name="Poulain J."/>
            <person name="Riccioni C."/>
            <person name="Rubini A."/>
            <person name="Sitrit Y."/>
            <person name="Splivallo R."/>
            <person name="Traeger S."/>
            <person name="Wang M."/>
            <person name="Zifcakova L."/>
            <person name="Wipf D."/>
            <person name="Zambonelli A."/>
            <person name="Paolocci F."/>
            <person name="Nowrousian M."/>
            <person name="Ottonello S."/>
            <person name="Baldrian P."/>
            <person name="Spatafora J.W."/>
            <person name="Henrissat B."/>
            <person name="Nagy L.G."/>
            <person name="Aury J.M."/>
            <person name="Wincker P."/>
            <person name="Grigoriev I.V."/>
            <person name="Bonfante P."/>
            <person name="Martin F.M."/>
        </authorList>
    </citation>
    <scope>NUCLEOTIDE SEQUENCE [LARGE SCALE GENOMIC DNA]</scope>
    <source>
        <strain evidence="13 14">ATCC MYA-4762</strain>
    </source>
</reference>
<dbReference type="GO" id="GO:0003677">
    <property type="term" value="F:DNA binding"/>
    <property type="evidence" value="ECO:0007669"/>
    <property type="project" value="UniProtKB-UniRule"/>
</dbReference>
<dbReference type="Pfam" id="PF26466">
    <property type="entry name" value="DNA_primase_lrg_N"/>
    <property type="match status" value="1"/>
</dbReference>
<feature type="binding site" evidence="10">
    <location>
        <position position="375"/>
    </location>
    <ligand>
        <name>[4Fe-4S] cluster</name>
        <dbReference type="ChEBI" id="CHEBI:49883"/>
    </ligand>
</feature>
<dbReference type="GO" id="GO:0046872">
    <property type="term" value="F:metal ion binding"/>
    <property type="evidence" value="ECO:0007669"/>
    <property type="project" value="UniProtKB-UniRule"/>
</dbReference>
<dbReference type="GO" id="GO:0005658">
    <property type="term" value="C:alpha DNA polymerase:primase complex"/>
    <property type="evidence" value="ECO:0007669"/>
    <property type="project" value="UniProtKB-ARBA"/>
</dbReference>
<dbReference type="OrthoDB" id="421393at2759"/>
<evidence type="ECO:0000256" key="11">
    <source>
        <dbReference type="SAM" id="MobiDB-lite"/>
    </source>
</evidence>
<evidence type="ECO:0000256" key="10">
    <source>
        <dbReference type="PIRSR" id="PIRSR009449-1"/>
    </source>
</evidence>
<evidence type="ECO:0000313" key="14">
    <source>
        <dbReference type="Proteomes" id="UP000267821"/>
    </source>
</evidence>
<dbReference type="FunCoup" id="A0A3N4LS71">
    <property type="interactions" value="921"/>
</dbReference>
<dbReference type="Pfam" id="PF04104">
    <property type="entry name" value="DNA_primase_lrg"/>
    <property type="match status" value="1"/>
</dbReference>
<dbReference type="PIRSF" id="PIRSF009449">
    <property type="entry name" value="DNA_primase_large_subunit"/>
    <property type="match status" value="1"/>
</dbReference>
<dbReference type="CDD" id="cd07322">
    <property type="entry name" value="PriL_PriS_Eukaryotic"/>
    <property type="match status" value="1"/>
</dbReference>
<dbReference type="EMBL" id="ML121536">
    <property type="protein sequence ID" value="RPB25767.1"/>
    <property type="molecule type" value="Genomic_DNA"/>
</dbReference>
<feature type="binding site" evidence="10">
    <location>
        <position position="392"/>
    </location>
    <ligand>
        <name>[4Fe-4S] cluster</name>
        <dbReference type="ChEBI" id="CHEBI:49883"/>
    </ligand>
</feature>
<evidence type="ECO:0000313" key="13">
    <source>
        <dbReference type="EMBL" id="RPB25767.1"/>
    </source>
</evidence>
<keyword evidence="2 9" id="KW-0004">4Fe-4S</keyword>
<evidence type="ECO:0000256" key="8">
    <source>
        <dbReference type="ARBA" id="ARBA00023125"/>
    </source>
</evidence>
<dbReference type="FunFam" id="1.20.930.80:FF:000003">
    <property type="entry name" value="DNA primase large subunit"/>
    <property type="match status" value="1"/>
</dbReference>
<evidence type="ECO:0000256" key="7">
    <source>
        <dbReference type="ARBA" id="ARBA00023014"/>
    </source>
</evidence>
<evidence type="ECO:0000256" key="4">
    <source>
        <dbReference type="ARBA" id="ARBA00022705"/>
    </source>
</evidence>
<evidence type="ECO:0000256" key="5">
    <source>
        <dbReference type="ARBA" id="ARBA00022723"/>
    </source>
</evidence>
<gene>
    <name evidence="13" type="ORF">L211DRAFT_821584</name>
</gene>
<comment type="function">
    <text evidence="9">DNA primase is the polymerase that synthesizes small RNA primers for the Okazaki fragments made during discontinuous DNA replication.</text>
</comment>
<keyword evidence="7 9" id="KW-0411">Iron-sulfur</keyword>